<comment type="caution">
    <text evidence="1">The sequence shown here is derived from an EMBL/GenBank/DDBJ whole genome shotgun (WGS) entry which is preliminary data.</text>
</comment>
<accession>X1RY84</accession>
<proteinExistence type="predicted"/>
<feature type="non-terminal residue" evidence="1">
    <location>
        <position position="1"/>
    </location>
</feature>
<evidence type="ECO:0000313" key="1">
    <source>
        <dbReference type="EMBL" id="GAI85747.1"/>
    </source>
</evidence>
<dbReference type="AlphaFoldDB" id="X1RY84"/>
<sequence length="32" mass="3505">SNYLCNGIFPRLGALNRAHAVYICIKEGIIKG</sequence>
<reference evidence="1" key="1">
    <citation type="journal article" date="2014" name="Front. Microbiol.">
        <title>High frequency of phylogenetically diverse reductive dehalogenase-homologous genes in deep subseafloor sedimentary metagenomes.</title>
        <authorList>
            <person name="Kawai M."/>
            <person name="Futagami T."/>
            <person name="Toyoda A."/>
            <person name="Takaki Y."/>
            <person name="Nishi S."/>
            <person name="Hori S."/>
            <person name="Arai W."/>
            <person name="Tsubouchi T."/>
            <person name="Morono Y."/>
            <person name="Uchiyama I."/>
            <person name="Ito T."/>
            <person name="Fujiyama A."/>
            <person name="Inagaki F."/>
            <person name="Takami H."/>
        </authorList>
    </citation>
    <scope>NUCLEOTIDE SEQUENCE</scope>
    <source>
        <strain evidence="1">Expedition CK06-06</strain>
    </source>
</reference>
<organism evidence="1">
    <name type="scientific">marine sediment metagenome</name>
    <dbReference type="NCBI Taxonomy" id="412755"/>
    <lineage>
        <taxon>unclassified sequences</taxon>
        <taxon>metagenomes</taxon>
        <taxon>ecological metagenomes</taxon>
    </lineage>
</organism>
<name>X1RY84_9ZZZZ</name>
<protein>
    <submittedName>
        <fullName evidence="1">Uncharacterized protein</fullName>
    </submittedName>
</protein>
<gene>
    <name evidence="1" type="ORF">S12H4_21818</name>
</gene>
<dbReference type="EMBL" id="BARW01011280">
    <property type="protein sequence ID" value="GAI85747.1"/>
    <property type="molecule type" value="Genomic_DNA"/>
</dbReference>